<reference evidence="4" key="2">
    <citation type="journal article" date="2020" name="Nat. Commun.">
        <title>Large-scale genome sequencing of mycorrhizal fungi provides insights into the early evolution of symbiotic traits.</title>
        <authorList>
            <person name="Miyauchi S."/>
            <person name="Kiss E."/>
            <person name="Kuo A."/>
            <person name="Drula E."/>
            <person name="Kohler A."/>
            <person name="Sanchez-Garcia M."/>
            <person name="Morin E."/>
            <person name="Andreopoulos B."/>
            <person name="Barry K.W."/>
            <person name="Bonito G."/>
            <person name="Buee M."/>
            <person name="Carver A."/>
            <person name="Chen C."/>
            <person name="Cichocki N."/>
            <person name="Clum A."/>
            <person name="Culley D."/>
            <person name="Crous P.W."/>
            <person name="Fauchery L."/>
            <person name="Girlanda M."/>
            <person name="Hayes R.D."/>
            <person name="Keri Z."/>
            <person name="LaButti K."/>
            <person name="Lipzen A."/>
            <person name="Lombard V."/>
            <person name="Magnuson J."/>
            <person name="Maillard F."/>
            <person name="Murat C."/>
            <person name="Nolan M."/>
            <person name="Ohm R.A."/>
            <person name="Pangilinan J."/>
            <person name="Pereira M.F."/>
            <person name="Perotto S."/>
            <person name="Peter M."/>
            <person name="Pfister S."/>
            <person name="Riley R."/>
            <person name="Sitrit Y."/>
            <person name="Stielow J.B."/>
            <person name="Szollosi G."/>
            <person name="Zifcakova L."/>
            <person name="Stursova M."/>
            <person name="Spatafora J.W."/>
            <person name="Tedersoo L."/>
            <person name="Vaario L.M."/>
            <person name="Yamada A."/>
            <person name="Yan M."/>
            <person name="Wang P."/>
            <person name="Xu J."/>
            <person name="Bruns T."/>
            <person name="Baldrian P."/>
            <person name="Vilgalys R."/>
            <person name="Dunand C."/>
            <person name="Henrissat B."/>
            <person name="Grigoriev I.V."/>
            <person name="Hibbett D."/>
            <person name="Nagy L.G."/>
            <person name="Martin F.M."/>
        </authorList>
    </citation>
    <scope>NUCLEOTIDE SEQUENCE</scope>
    <source>
        <strain evidence="4">BED1</strain>
    </source>
</reference>
<dbReference type="InterPro" id="IPR006085">
    <property type="entry name" value="XPG_DNA_repair_N"/>
</dbReference>
<evidence type="ECO:0000259" key="3">
    <source>
        <dbReference type="SMART" id="SM00484"/>
    </source>
</evidence>
<feature type="non-terminal residue" evidence="4">
    <location>
        <position position="482"/>
    </location>
</feature>
<dbReference type="PANTHER" id="PTHR11081">
    <property type="entry name" value="FLAP ENDONUCLEASE FAMILY MEMBER"/>
    <property type="match status" value="1"/>
</dbReference>
<proteinExistence type="predicted"/>
<dbReference type="SMART" id="SM00484">
    <property type="entry name" value="XPGI"/>
    <property type="match status" value="1"/>
</dbReference>
<dbReference type="GO" id="GO:0006281">
    <property type="term" value="P:DNA repair"/>
    <property type="evidence" value="ECO:0007669"/>
    <property type="project" value="UniProtKB-ARBA"/>
</dbReference>
<reference evidence="4" key="1">
    <citation type="submission" date="2019-10" db="EMBL/GenBank/DDBJ databases">
        <authorList>
            <consortium name="DOE Joint Genome Institute"/>
            <person name="Kuo A."/>
            <person name="Miyauchi S."/>
            <person name="Kiss E."/>
            <person name="Drula E."/>
            <person name="Kohler A."/>
            <person name="Sanchez-Garcia M."/>
            <person name="Andreopoulos B."/>
            <person name="Barry K.W."/>
            <person name="Bonito G."/>
            <person name="Buee M."/>
            <person name="Carver A."/>
            <person name="Chen C."/>
            <person name="Cichocki N."/>
            <person name="Clum A."/>
            <person name="Culley D."/>
            <person name="Crous P.W."/>
            <person name="Fauchery L."/>
            <person name="Girlanda M."/>
            <person name="Hayes R."/>
            <person name="Keri Z."/>
            <person name="LaButti K."/>
            <person name="Lipzen A."/>
            <person name="Lombard V."/>
            <person name="Magnuson J."/>
            <person name="Maillard F."/>
            <person name="Morin E."/>
            <person name="Murat C."/>
            <person name="Nolan M."/>
            <person name="Ohm R."/>
            <person name="Pangilinan J."/>
            <person name="Pereira M."/>
            <person name="Perotto S."/>
            <person name="Peter M."/>
            <person name="Riley R."/>
            <person name="Sitrit Y."/>
            <person name="Stielow B."/>
            <person name="Szollosi G."/>
            <person name="Zifcakova L."/>
            <person name="Stursova M."/>
            <person name="Spatafora J.W."/>
            <person name="Tedersoo L."/>
            <person name="Vaario L.-M."/>
            <person name="Yamada A."/>
            <person name="Yan M."/>
            <person name="Wang P."/>
            <person name="Xu J."/>
            <person name="Bruns T."/>
            <person name="Baldrian P."/>
            <person name="Vilgalys R."/>
            <person name="Henrissat B."/>
            <person name="Grigoriev I.V."/>
            <person name="Hibbett D."/>
            <person name="Nagy L.G."/>
            <person name="Martin F.M."/>
        </authorList>
    </citation>
    <scope>NUCLEOTIDE SEQUENCE</scope>
    <source>
        <strain evidence="4">BED1</strain>
    </source>
</reference>
<dbReference type="AlphaFoldDB" id="A0AAD4BBU9"/>
<dbReference type="InterPro" id="IPR036279">
    <property type="entry name" value="5-3_exonuclease_C_sf"/>
</dbReference>
<dbReference type="Proteomes" id="UP001194468">
    <property type="component" value="Unassembled WGS sequence"/>
</dbReference>
<dbReference type="PRINTS" id="PR00853">
    <property type="entry name" value="XPGRADSUPER"/>
</dbReference>
<organism evidence="4 5">
    <name type="scientific">Boletus edulis BED1</name>
    <dbReference type="NCBI Taxonomy" id="1328754"/>
    <lineage>
        <taxon>Eukaryota</taxon>
        <taxon>Fungi</taxon>
        <taxon>Dikarya</taxon>
        <taxon>Basidiomycota</taxon>
        <taxon>Agaricomycotina</taxon>
        <taxon>Agaricomycetes</taxon>
        <taxon>Agaricomycetidae</taxon>
        <taxon>Boletales</taxon>
        <taxon>Boletineae</taxon>
        <taxon>Boletaceae</taxon>
        <taxon>Boletoideae</taxon>
        <taxon>Boletus</taxon>
    </lineage>
</organism>
<evidence type="ECO:0000256" key="1">
    <source>
        <dbReference type="ARBA" id="ARBA00022722"/>
    </source>
</evidence>
<evidence type="ECO:0000313" key="4">
    <source>
        <dbReference type="EMBL" id="KAF8417534.1"/>
    </source>
</evidence>
<dbReference type="CDD" id="cd09870">
    <property type="entry name" value="PIN_YEN1"/>
    <property type="match status" value="1"/>
</dbReference>
<name>A0AAD4BBU9_BOLED</name>
<dbReference type="PANTHER" id="PTHR11081:SF75">
    <property type="entry name" value="ENDONUCLEASE, PUTATIVE (AFU_ORTHOLOGUE AFUA_3G13260)-RELATED"/>
    <property type="match status" value="1"/>
</dbReference>
<gene>
    <name evidence="4" type="ORF">L210DRAFT_3493244</name>
</gene>
<accession>A0AAD4BBU9</accession>
<dbReference type="Gene3D" id="3.40.50.1010">
    <property type="entry name" value="5'-nuclease"/>
    <property type="match status" value="2"/>
</dbReference>
<keyword evidence="1" id="KW-0540">Nuclease</keyword>
<dbReference type="InterPro" id="IPR006086">
    <property type="entry name" value="XPG-I_dom"/>
</dbReference>
<feature type="domain" description="XPG-I" evidence="3">
    <location>
        <begin position="120"/>
        <end position="184"/>
    </location>
</feature>
<dbReference type="EMBL" id="WHUW01000219">
    <property type="protein sequence ID" value="KAF8417534.1"/>
    <property type="molecule type" value="Genomic_DNA"/>
</dbReference>
<dbReference type="SUPFAM" id="SSF88723">
    <property type="entry name" value="PIN domain-like"/>
    <property type="match status" value="1"/>
</dbReference>
<dbReference type="InterPro" id="IPR006084">
    <property type="entry name" value="XPG/Rad2"/>
</dbReference>
<dbReference type="Gene3D" id="1.10.150.20">
    <property type="entry name" value="5' to 3' exonuclease, C-terminal subdomain"/>
    <property type="match status" value="1"/>
</dbReference>
<keyword evidence="2" id="KW-0378">Hydrolase</keyword>
<dbReference type="SUPFAM" id="SSF47807">
    <property type="entry name" value="5' to 3' exonuclease, C-terminal subdomain"/>
    <property type="match status" value="1"/>
</dbReference>
<keyword evidence="5" id="KW-1185">Reference proteome</keyword>
<evidence type="ECO:0000256" key="2">
    <source>
        <dbReference type="ARBA" id="ARBA00022801"/>
    </source>
</evidence>
<dbReference type="GO" id="GO:0017108">
    <property type="term" value="F:5'-flap endonuclease activity"/>
    <property type="evidence" value="ECO:0007669"/>
    <property type="project" value="TreeGrafter"/>
</dbReference>
<dbReference type="InterPro" id="IPR029060">
    <property type="entry name" value="PIN-like_dom_sf"/>
</dbReference>
<sequence>MGIKGLWEVVEAAAEEVQLLSLAIGDRYRGMPPYRPYTIGIDASVWFEQCQQQTWHRAHPQSGQNPALRTFIFRLARLARLPVHLVFCYDGAKRPTVKRNKQVRTNSDHWMVRPTQRVLDAFNIPWLVAPGEAEAQLAHMNKSAIIDAVMTDDSDVFVFGAHTVLRNSSLTDSDTIKVYTTCAIKCQVTPHLHDEAFALMALCCGGDYDEGLRGCGTSTALGLVQCGVGEQLRDVLASADSMPPEPGAFNQWRQVLCHHLVHDPTRAIGRLRPSVAASLSDSFPSPNIIQLYLRPAISATVDIPGIDVPHPPDLTALASLVRELLGWEDHVKTLQHFRLKIWPAVILKEVLMDLSMVLPSSNELIRGIGCTRAAFLSFIQSQSTRCGVPGRILSVPTEVLVRETLAASQMGSQDCEIPASLQLKLRTWMPSCLIDSWKGAMFMNTFHGQVAGAAHEPAVIGLMGSNHLAPVSLDVIDLTCEE</sequence>
<protein>
    <submittedName>
        <fullName evidence="4">PIN domain-like protein</fullName>
    </submittedName>
</protein>
<dbReference type="Pfam" id="PF00867">
    <property type="entry name" value="XPG_I"/>
    <property type="match status" value="1"/>
</dbReference>
<comment type="caution">
    <text evidence="4">The sequence shown here is derived from an EMBL/GenBank/DDBJ whole genome shotgun (WGS) entry which is preliminary data.</text>
</comment>
<evidence type="ECO:0000313" key="5">
    <source>
        <dbReference type="Proteomes" id="UP001194468"/>
    </source>
</evidence>
<dbReference type="Pfam" id="PF00752">
    <property type="entry name" value="XPG_N"/>
    <property type="match status" value="1"/>
</dbReference>